<dbReference type="AlphaFoldDB" id="A0A9D2PDK5"/>
<evidence type="ECO:0000259" key="5">
    <source>
        <dbReference type="PROSITE" id="PS51094"/>
    </source>
</evidence>
<comment type="caution">
    <text evidence="7">The sequence shown here is derived from an EMBL/GenBank/DDBJ whole genome shotgun (WGS) entry which is preliminary data.</text>
</comment>
<dbReference type="InterPro" id="IPR011608">
    <property type="entry name" value="PRD"/>
</dbReference>
<organism evidence="7 8">
    <name type="scientific">Candidatus Lachnoclostridium pullistercoris</name>
    <dbReference type="NCBI Taxonomy" id="2838632"/>
    <lineage>
        <taxon>Bacteria</taxon>
        <taxon>Bacillati</taxon>
        <taxon>Bacillota</taxon>
        <taxon>Clostridia</taxon>
        <taxon>Lachnospirales</taxon>
        <taxon>Lachnospiraceae</taxon>
    </lineage>
</organism>
<dbReference type="SUPFAM" id="SSF63520">
    <property type="entry name" value="PTS-regulatory domain, PRD"/>
    <property type="match status" value="1"/>
</dbReference>
<dbReference type="CDD" id="cd00211">
    <property type="entry name" value="PTS_IIA_fru"/>
    <property type="match status" value="1"/>
</dbReference>
<gene>
    <name evidence="7" type="ORF">IAA04_12505</name>
</gene>
<dbReference type="InterPro" id="IPR016152">
    <property type="entry name" value="PTrfase/Anion_transptr"/>
</dbReference>
<dbReference type="Gene3D" id="1.10.1790.10">
    <property type="entry name" value="PRD domain"/>
    <property type="match status" value="1"/>
</dbReference>
<dbReference type="Pfam" id="PF00359">
    <property type="entry name" value="PTS_EIIA_2"/>
    <property type="match status" value="1"/>
</dbReference>
<reference evidence="7" key="2">
    <citation type="submission" date="2021-04" db="EMBL/GenBank/DDBJ databases">
        <authorList>
            <person name="Gilroy R."/>
        </authorList>
    </citation>
    <scope>NUCLEOTIDE SEQUENCE</scope>
    <source>
        <strain evidence="7">CHK183-5548</strain>
    </source>
</reference>
<dbReference type="SUPFAM" id="SSF46785">
    <property type="entry name" value="Winged helix' DNA-binding domain"/>
    <property type="match status" value="1"/>
</dbReference>
<dbReference type="PANTHER" id="PTHR30185">
    <property type="entry name" value="CRYPTIC BETA-GLUCOSIDE BGL OPERON ANTITERMINATOR"/>
    <property type="match status" value="1"/>
</dbReference>
<keyword evidence="3" id="KW-0010">Activator</keyword>
<dbReference type="InterPro" id="IPR013196">
    <property type="entry name" value="HTH_11"/>
</dbReference>
<dbReference type="InterPro" id="IPR036390">
    <property type="entry name" value="WH_DNA-bd_sf"/>
</dbReference>
<evidence type="ECO:0000256" key="1">
    <source>
        <dbReference type="ARBA" id="ARBA00022737"/>
    </source>
</evidence>
<dbReference type="InterPro" id="IPR007737">
    <property type="entry name" value="Mga_HTH"/>
</dbReference>
<evidence type="ECO:0000256" key="4">
    <source>
        <dbReference type="ARBA" id="ARBA00023163"/>
    </source>
</evidence>
<dbReference type="Pfam" id="PF05043">
    <property type="entry name" value="Mga"/>
    <property type="match status" value="1"/>
</dbReference>
<feature type="domain" description="PTS EIIA type-2" evidence="5">
    <location>
        <begin position="498"/>
        <end position="636"/>
    </location>
</feature>
<accession>A0A9D2PDK5</accession>
<evidence type="ECO:0000313" key="7">
    <source>
        <dbReference type="EMBL" id="HJC48861.1"/>
    </source>
</evidence>
<dbReference type="Gene3D" id="3.40.930.10">
    <property type="entry name" value="Mannitol-specific EII, Chain A"/>
    <property type="match status" value="1"/>
</dbReference>
<dbReference type="PROSITE" id="PS51094">
    <property type="entry name" value="PTS_EIIA_TYPE_2"/>
    <property type="match status" value="1"/>
</dbReference>
<keyword evidence="4" id="KW-0804">Transcription</keyword>
<name>A0A9D2PDK5_9FIRM</name>
<dbReference type="SUPFAM" id="SSF55804">
    <property type="entry name" value="Phoshotransferase/anion transport protein"/>
    <property type="match status" value="1"/>
</dbReference>
<dbReference type="Pfam" id="PF00874">
    <property type="entry name" value="PRD"/>
    <property type="match status" value="1"/>
</dbReference>
<sequence length="636" mass="74033">MLSKRQSHIVDILNNEMRPVTGKDLGKALGVSDRTIRSDVEAINGEYGCELIRASRRSGYFLDHEVKKAQNISSQEVIPQTAHQRCVWLIKELLFRSREINLIDLQERVFVSGYSIDNDLRKIREMIRKYPGLKLVRSKNHIRLSGDEGDKRKLYKELLMEETKGNFVNLNAIAEIWKDFDLLKLEDDFAEICEKYDFQISEMEYPLIMLHAGVSIERMLNHNYVSEEAPGAEDQGGGKEYQIADELFARISDIYKVKLVKDEVLRFAGLLKGKDRVTEEEVRGREQADGGMERLMRDILEILKQEFDINLSGDQDFRTGIIAHIRLLMKRQQNQVTANDIYLQELKRKYPLVFEMAVRVAQCIEEYYGARLNENEISFLALHLGAACERMNTSEQYRAVAIIPNSYIMSKPCVDKLMLRFGNRMTVVRVCSFFEERRIVQDNPDLILTTVPLKHHLGIPTVQISLFLNGEDESKIFQMLNYLDKRKYHQDFVDLMERLMRKDLFHIRESMESREEILNFLCDSLYEKGLSGENFKENVFRREALSDTSFVYGFAVPHAIEPSMKESCISIMILKEPVKWGDFNVSLVVLLAIRETDNSLLKVFFDWLCNIVTDNNKFQELIQSSGYEEFMNHVIR</sequence>
<proteinExistence type="predicted"/>
<dbReference type="GO" id="GO:0006355">
    <property type="term" value="P:regulation of DNA-templated transcription"/>
    <property type="evidence" value="ECO:0007669"/>
    <property type="project" value="InterPro"/>
</dbReference>
<dbReference type="Gene3D" id="1.10.10.10">
    <property type="entry name" value="Winged helix-like DNA-binding domain superfamily/Winged helix DNA-binding domain"/>
    <property type="match status" value="1"/>
</dbReference>
<evidence type="ECO:0000259" key="6">
    <source>
        <dbReference type="PROSITE" id="PS51372"/>
    </source>
</evidence>
<dbReference type="EMBL" id="DWWL01000083">
    <property type="protein sequence ID" value="HJC48861.1"/>
    <property type="molecule type" value="Genomic_DNA"/>
</dbReference>
<dbReference type="PANTHER" id="PTHR30185:SF12">
    <property type="entry name" value="TRANSCRIPTIONAL REGULATOR MANR"/>
    <property type="match status" value="1"/>
</dbReference>
<reference evidence="7" key="1">
    <citation type="journal article" date="2021" name="PeerJ">
        <title>Extensive microbial diversity within the chicken gut microbiome revealed by metagenomics and culture.</title>
        <authorList>
            <person name="Gilroy R."/>
            <person name="Ravi A."/>
            <person name="Getino M."/>
            <person name="Pursley I."/>
            <person name="Horton D.L."/>
            <person name="Alikhan N.F."/>
            <person name="Baker D."/>
            <person name="Gharbi K."/>
            <person name="Hall N."/>
            <person name="Watson M."/>
            <person name="Adriaenssens E.M."/>
            <person name="Foster-Nyarko E."/>
            <person name="Jarju S."/>
            <person name="Secka A."/>
            <person name="Antonio M."/>
            <person name="Oren A."/>
            <person name="Chaudhuri R.R."/>
            <person name="La Ragione R."/>
            <person name="Hildebrand F."/>
            <person name="Pallen M.J."/>
        </authorList>
    </citation>
    <scope>NUCLEOTIDE SEQUENCE</scope>
    <source>
        <strain evidence="7">CHK183-5548</strain>
    </source>
</reference>
<dbReference type="InterPro" id="IPR002178">
    <property type="entry name" value="PTS_EIIA_type-2_dom"/>
</dbReference>
<dbReference type="Pfam" id="PF08279">
    <property type="entry name" value="HTH_11"/>
    <property type="match status" value="1"/>
</dbReference>
<evidence type="ECO:0000313" key="8">
    <source>
        <dbReference type="Proteomes" id="UP000823883"/>
    </source>
</evidence>
<dbReference type="PROSITE" id="PS51372">
    <property type="entry name" value="PRD_2"/>
    <property type="match status" value="1"/>
</dbReference>
<protein>
    <submittedName>
        <fullName evidence="7">PRD domain-containing protein</fullName>
    </submittedName>
</protein>
<dbReference type="InterPro" id="IPR036634">
    <property type="entry name" value="PRD_sf"/>
</dbReference>
<evidence type="ECO:0000256" key="2">
    <source>
        <dbReference type="ARBA" id="ARBA00023015"/>
    </source>
</evidence>
<feature type="domain" description="PRD" evidence="6">
    <location>
        <begin position="287"/>
        <end position="394"/>
    </location>
</feature>
<evidence type="ECO:0000256" key="3">
    <source>
        <dbReference type="ARBA" id="ARBA00023159"/>
    </source>
</evidence>
<dbReference type="Proteomes" id="UP000823883">
    <property type="component" value="Unassembled WGS sequence"/>
</dbReference>
<keyword evidence="2" id="KW-0805">Transcription regulation</keyword>
<dbReference type="InterPro" id="IPR036388">
    <property type="entry name" value="WH-like_DNA-bd_sf"/>
</dbReference>
<dbReference type="InterPro" id="IPR050661">
    <property type="entry name" value="BglG_antiterminators"/>
</dbReference>
<dbReference type="CDD" id="cd05568">
    <property type="entry name" value="PTS_IIB_bgl_like"/>
    <property type="match status" value="1"/>
</dbReference>
<keyword evidence="1" id="KW-0677">Repeat</keyword>